<evidence type="ECO:0000256" key="2">
    <source>
        <dbReference type="SAM" id="MobiDB-lite"/>
    </source>
</evidence>
<feature type="region of interest" description="Disordered" evidence="2">
    <location>
        <begin position="245"/>
        <end position="419"/>
    </location>
</feature>
<reference evidence="3" key="1">
    <citation type="submission" date="2023-10" db="EMBL/GenBank/DDBJ databases">
        <authorList>
            <person name="Noh H."/>
        </authorList>
    </citation>
    <scope>NUCLEOTIDE SEQUENCE</scope>
    <source>
        <strain evidence="3">DUCC4014</strain>
    </source>
</reference>
<dbReference type="Proteomes" id="UP000827549">
    <property type="component" value="Chromosome 1"/>
</dbReference>
<protein>
    <submittedName>
        <fullName evidence="3">Uncharacterized protein</fullName>
    </submittedName>
</protein>
<name>A0AAF1BIH8_9TREE</name>
<feature type="compositionally biased region" description="Pro residues" evidence="2">
    <location>
        <begin position="615"/>
        <end position="644"/>
    </location>
</feature>
<proteinExistence type="predicted"/>
<keyword evidence="4" id="KW-1185">Reference proteome</keyword>
<organism evidence="3 4">
    <name type="scientific">Vanrija pseudolonga</name>
    <dbReference type="NCBI Taxonomy" id="143232"/>
    <lineage>
        <taxon>Eukaryota</taxon>
        <taxon>Fungi</taxon>
        <taxon>Dikarya</taxon>
        <taxon>Basidiomycota</taxon>
        <taxon>Agaricomycotina</taxon>
        <taxon>Tremellomycetes</taxon>
        <taxon>Trichosporonales</taxon>
        <taxon>Trichosporonaceae</taxon>
        <taxon>Vanrija</taxon>
    </lineage>
</organism>
<sequence length="659" mass="71360">MRRPKTGVSLEEARDVAALDDLALSLVQRVFVPEGKVGARILPNQALPPIDLTHTSVNNAASFRSVLEGLFDTYLTQRVATVPEAILTWLLDTWTRTVFGGQLFVKADANGVPALHARTEISPVTNLAGVEDLLIDLRGEKNYESLEMTDFFANWDRKKVEMWLGPMRLVNVSCAASSNAEFRNKPASQATKKLAIAVPQLDGVGVQRLETLKKTIDADQPIRVHYGGSYDNECTCHRHLKFRASEPAPVASPPARKQRKVAPKEASTPPRARPPRAAKANARVVQPIVFEGESEQEIDADGDDSGADYRPDDEEMGDAEAASDELERVVKSATPGPSRRRQHESDSEGEFNPVPTKRRRLSKRRTIPASPPTPSVASPRDSNDSLAPLDSSPVSQAGALRRLFPSDTEDEVAGPSQRQVTLQVRPPISRLQVAHQLTELGQKKIALASLEAMLEVTRGSEKMIASLKTEVKTLKERGTALDQERKKGNSVIKQISADRDKRLQAVHAKINELQAELAAAQGASSSKDHQLKLAHEHIAELRAEAETCTTSLKQANQLIGQLKTDAAANGLPLRHLDRNGTGAGGSSAAAVTPTQPRANHHPPTPADSSTSRAPPQRPAPLPTPEPSRSSIPPPSARTPAPPARPAVKKPVGARFWAAK</sequence>
<feature type="coiled-coil region" evidence="1">
    <location>
        <begin position="464"/>
        <end position="558"/>
    </location>
</feature>
<dbReference type="GeneID" id="87804018"/>
<evidence type="ECO:0000313" key="4">
    <source>
        <dbReference type="Proteomes" id="UP000827549"/>
    </source>
</evidence>
<dbReference type="RefSeq" id="XP_062623206.1">
    <property type="nucleotide sequence ID" value="XM_062767222.1"/>
</dbReference>
<keyword evidence="1" id="KW-0175">Coiled coil</keyword>
<dbReference type="EMBL" id="CP086714">
    <property type="protein sequence ID" value="WOO77174.1"/>
    <property type="molecule type" value="Genomic_DNA"/>
</dbReference>
<feature type="compositionally biased region" description="Basic residues" evidence="2">
    <location>
        <begin position="356"/>
        <end position="366"/>
    </location>
</feature>
<feature type="region of interest" description="Disordered" evidence="2">
    <location>
        <begin position="572"/>
        <end position="659"/>
    </location>
</feature>
<feature type="compositionally biased region" description="Acidic residues" evidence="2">
    <location>
        <begin position="292"/>
        <end position="324"/>
    </location>
</feature>
<gene>
    <name evidence="3" type="ORF">LOC62_01G000760</name>
</gene>
<dbReference type="AlphaFoldDB" id="A0AAF1BIH8"/>
<evidence type="ECO:0000313" key="3">
    <source>
        <dbReference type="EMBL" id="WOO77174.1"/>
    </source>
</evidence>
<feature type="compositionally biased region" description="Low complexity" evidence="2">
    <location>
        <begin position="245"/>
        <end position="255"/>
    </location>
</feature>
<accession>A0AAF1BIH8</accession>
<evidence type="ECO:0000256" key="1">
    <source>
        <dbReference type="SAM" id="Coils"/>
    </source>
</evidence>